<feature type="region of interest" description="Disordered" evidence="2">
    <location>
        <begin position="50"/>
        <end position="84"/>
    </location>
</feature>
<evidence type="ECO:0000313" key="3">
    <source>
        <dbReference type="EMBL" id="KZZ93490.1"/>
    </source>
</evidence>
<reference evidence="3 4" key="1">
    <citation type="journal article" date="2016" name="Genome Biol. Evol.">
        <title>Divergent and convergent evolution of fungal pathogenicity.</title>
        <authorList>
            <person name="Shang Y."/>
            <person name="Xiao G."/>
            <person name="Zheng P."/>
            <person name="Cen K."/>
            <person name="Zhan S."/>
            <person name="Wang C."/>
        </authorList>
    </citation>
    <scope>NUCLEOTIDE SEQUENCE [LARGE SCALE GENOMIC DNA]</scope>
    <source>
        <strain evidence="3 4">ARSEF 7405</strain>
    </source>
</reference>
<dbReference type="AlphaFoldDB" id="A0A166NZG6"/>
<comment type="caution">
    <text evidence="3">The sequence shown here is derived from an EMBL/GenBank/DDBJ whole genome shotgun (WGS) entry which is preliminary data.</text>
</comment>
<proteinExistence type="predicted"/>
<feature type="coiled-coil region" evidence="1">
    <location>
        <begin position="19"/>
        <end position="46"/>
    </location>
</feature>
<feature type="compositionally biased region" description="Basic and acidic residues" evidence="2">
    <location>
        <begin position="64"/>
        <end position="84"/>
    </location>
</feature>
<name>A0A166NZG6_9EURO</name>
<organism evidence="3 4">
    <name type="scientific">Ascosphaera apis ARSEF 7405</name>
    <dbReference type="NCBI Taxonomy" id="392613"/>
    <lineage>
        <taxon>Eukaryota</taxon>
        <taxon>Fungi</taxon>
        <taxon>Dikarya</taxon>
        <taxon>Ascomycota</taxon>
        <taxon>Pezizomycotina</taxon>
        <taxon>Eurotiomycetes</taxon>
        <taxon>Eurotiomycetidae</taxon>
        <taxon>Onygenales</taxon>
        <taxon>Ascosphaeraceae</taxon>
        <taxon>Ascosphaera</taxon>
    </lineage>
</organism>
<feature type="compositionally biased region" description="Acidic residues" evidence="2">
    <location>
        <begin position="50"/>
        <end position="63"/>
    </location>
</feature>
<keyword evidence="1" id="KW-0175">Coiled coil</keyword>
<sequence>MDGEARQTAANLAKAFQELSRGEETASSMENNLNDLESKIDQLLKALGQDDVDLDVEDQDEEEEKGKSESTSHASSEEKKTAEK</sequence>
<evidence type="ECO:0000313" key="4">
    <source>
        <dbReference type="Proteomes" id="UP000242877"/>
    </source>
</evidence>
<dbReference type="VEuPathDB" id="FungiDB:AAP_02282"/>
<evidence type="ECO:0000256" key="1">
    <source>
        <dbReference type="SAM" id="Coils"/>
    </source>
</evidence>
<dbReference type="Proteomes" id="UP000242877">
    <property type="component" value="Unassembled WGS sequence"/>
</dbReference>
<dbReference type="EMBL" id="AZGZ01000008">
    <property type="protein sequence ID" value="KZZ93490.1"/>
    <property type="molecule type" value="Genomic_DNA"/>
</dbReference>
<protein>
    <submittedName>
        <fullName evidence="3">Uncharacterized protein</fullName>
    </submittedName>
</protein>
<evidence type="ECO:0000256" key="2">
    <source>
        <dbReference type="SAM" id="MobiDB-lite"/>
    </source>
</evidence>
<dbReference type="OrthoDB" id="5398685at2759"/>
<keyword evidence="4" id="KW-1185">Reference proteome</keyword>
<accession>A0A166NZG6</accession>
<gene>
    <name evidence="3" type="ORF">AAP_02282</name>
</gene>